<keyword evidence="2" id="KW-1133">Transmembrane helix</keyword>
<keyword evidence="2" id="KW-0472">Membrane</keyword>
<keyword evidence="2" id="KW-0812">Transmembrane</keyword>
<protein>
    <recommendedName>
        <fullName evidence="5">Integral membrane protein</fullName>
    </recommendedName>
</protein>
<dbReference type="EMBL" id="AEUD01000002">
    <property type="protein sequence ID" value="EGD56351.1"/>
    <property type="molecule type" value="Genomic_DNA"/>
</dbReference>
<evidence type="ECO:0000313" key="4">
    <source>
        <dbReference type="Proteomes" id="UP000035065"/>
    </source>
</evidence>
<dbReference type="AlphaFoldDB" id="F1YF11"/>
<evidence type="ECO:0000256" key="1">
    <source>
        <dbReference type="SAM" id="MobiDB-lite"/>
    </source>
</evidence>
<feature type="region of interest" description="Disordered" evidence="1">
    <location>
        <begin position="408"/>
        <end position="473"/>
    </location>
</feature>
<comment type="caution">
    <text evidence="3">The sequence shown here is derived from an EMBL/GenBank/DDBJ whole genome shotgun (WGS) entry which is preliminary data.</text>
</comment>
<evidence type="ECO:0000313" key="3">
    <source>
        <dbReference type="EMBL" id="EGD56351.1"/>
    </source>
</evidence>
<feature type="transmembrane region" description="Helical" evidence="2">
    <location>
        <begin position="386"/>
        <end position="404"/>
    </location>
</feature>
<name>F1YF11_9ACTN</name>
<evidence type="ECO:0008006" key="5">
    <source>
        <dbReference type="Google" id="ProtNLM"/>
    </source>
</evidence>
<proteinExistence type="predicted"/>
<feature type="compositionally biased region" description="Basic and acidic residues" evidence="1">
    <location>
        <begin position="408"/>
        <end position="420"/>
    </location>
</feature>
<dbReference type="Proteomes" id="UP000035065">
    <property type="component" value="Unassembled WGS sequence"/>
</dbReference>
<feature type="transmembrane region" description="Helical" evidence="2">
    <location>
        <begin position="301"/>
        <end position="320"/>
    </location>
</feature>
<organism evidence="3 4">
    <name type="scientific">Gordonia neofelifaecis NRRL B-59395</name>
    <dbReference type="NCBI Taxonomy" id="644548"/>
    <lineage>
        <taxon>Bacteria</taxon>
        <taxon>Bacillati</taxon>
        <taxon>Actinomycetota</taxon>
        <taxon>Actinomycetes</taxon>
        <taxon>Mycobacteriales</taxon>
        <taxon>Gordoniaceae</taxon>
        <taxon>Gordonia</taxon>
    </lineage>
</organism>
<evidence type="ECO:0000256" key="2">
    <source>
        <dbReference type="SAM" id="Phobius"/>
    </source>
</evidence>
<keyword evidence="4" id="KW-1185">Reference proteome</keyword>
<feature type="transmembrane region" description="Helical" evidence="2">
    <location>
        <begin position="222"/>
        <end position="241"/>
    </location>
</feature>
<feature type="transmembrane region" description="Helical" evidence="2">
    <location>
        <begin position="253"/>
        <end position="275"/>
    </location>
</feature>
<sequence>MNDTSPTTSRSTSRLRAVISALMIIVALILAPVASVGTWARVQLVDTDQFVATFAPLADDPAVQTFVADQITDQINEQVDFKQIIGDVFAGIAEANLPPRAATAIASLEAPAVAGIQSLVASTTQRIVASDQFAELWEESLRVSHKQITALLKDQPGTALQVSNDGTLSLELGPLIDAVKQRLVERGLSFADKIPVKDRSIAIVHADSLGLARVSYQIAVIGGYWLPWLALGLLIGGILVANRKRRAVVISSIFFAIIFGLMTMGVWIGGNIFVFSVSPNPLPSSVAHAIFDQVTAMMDSTLRALTFLGVLVAVVAWFAGPSRPATATRSVLGSGFASLRGALDRAGGDTRGFGRFLDKNRNVILIVAIALGMAALFASRPVTFTAITWLVIALIVVAIAVEVLRRPEGESESVGTEKESQPPTVDPANESSRASESTDSGKADLYDDSDVAVLSRNADTEAEGTVDGEPADK</sequence>
<feature type="transmembrane region" description="Helical" evidence="2">
    <location>
        <begin position="363"/>
        <end position="380"/>
    </location>
</feature>
<accession>F1YF11</accession>
<dbReference type="eggNOG" id="ENOG502ZB54">
    <property type="taxonomic scope" value="Bacteria"/>
</dbReference>
<reference evidence="3 4" key="1">
    <citation type="journal article" date="2011" name="J. Bacteriol.">
        <title>Draft Genome Sequence of Gordonia neofelifaecis NRRL B-59395, a Cholesterol-Degrading Actinomycete.</title>
        <authorList>
            <person name="Ge F."/>
            <person name="Li W."/>
            <person name="Chen G."/>
            <person name="Liu Y."/>
            <person name="Zhang G."/>
            <person name="Yong B."/>
            <person name="Wang Q."/>
            <person name="Wang N."/>
            <person name="Huang Z."/>
            <person name="Li W."/>
            <person name="Wang J."/>
            <person name="Wu C."/>
            <person name="Xie Q."/>
            <person name="Liu G."/>
        </authorList>
    </citation>
    <scope>NUCLEOTIDE SEQUENCE [LARGE SCALE GENOMIC DNA]</scope>
    <source>
        <strain evidence="3 4">NRRL B-59395</strain>
    </source>
</reference>
<feature type="compositionally biased region" description="Polar residues" evidence="1">
    <location>
        <begin position="429"/>
        <end position="438"/>
    </location>
</feature>
<dbReference type="RefSeq" id="WP_009677735.1">
    <property type="nucleotide sequence ID" value="NZ_AEUD01000002.1"/>
</dbReference>
<gene>
    <name evidence="3" type="ORF">SCNU_02322</name>
</gene>
<feature type="transmembrane region" description="Helical" evidence="2">
    <location>
        <begin position="21"/>
        <end position="40"/>
    </location>
</feature>
<dbReference type="STRING" id="644548.SCNU_02322"/>